<organism evidence="10 11">
    <name type="scientific">Oopsacas minuta</name>
    <dbReference type="NCBI Taxonomy" id="111878"/>
    <lineage>
        <taxon>Eukaryota</taxon>
        <taxon>Metazoa</taxon>
        <taxon>Porifera</taxon>
        <taxon>Hexactinellida</taxon>
        <taxon>Hexasterophora</taxon>
        <taxon>Lyssacinosida</taxon>
        <taxon>Leucopsacidae</taxon>
        <taxon>Oopsacas</taxon>
    </lineage>
</organism>
<dbReference type="GO" id="GO:0016020">
    <property type="term" value="C:membrane"/>
    <property type="evidence" value="ECO:0007669"/>
    <property type="project" value="InterPro"/>
</dbReference>
<dbReference type="GO" id="GO:0034975">
    <property type="term" value="P:protein folding in endoplasmic reticulum"/>
    <property type="evidence" value="ECO:0007669"/>
    <property type="project" value="TreeGrafter"/>
</dbReference>
<dbReference type="Pfam" id="PF07738">
    <property type="entry name" value="Sad1_UNC"/>
    <property type="match status" value="1"/>
</dbReference>
<evidence type="ECO:0000256" key="6">
    <source>
        <dbReference type="SAM" id="MobiDB-lite"/>
    </source>
</evidence>
<dbReference type="AlphaFoldDB" id="A0AAV7K1U5"/>
<dbReference type="PANTHER" id="PTHR12953">
    <property type="entry name" value="MEMBRANE PROTEIN CH1 RELATED"/>
    <property type="match status" value="1"/>
</dbReference>
<feature type="signal peptide" evidence="8">
    <location>
        <begin position="1"/>
        <end position="30"/>
    </location>
</feature>
<dbReference type="GO" id="GO:0005737">
    <property type="term" value="C:cytoplasm"/>
    <property type="evidence" value="ECO:0007669"/>
    <property type="project" value="TreeGrafter"/>
</dbReference>
<dbReference type="InterPro" id="IPR045120">
    <property type="entry name" value="Suco/Slp1-like"/>
</dbReference>
<reference evidence="10 11" key="1">
    <citation type="journal article" date="2023" name="BMC Biol.">
        <title>The compact genome of the sponge Oopsacas minuta (Hexactinellida) is lacking key metazoan core genes.</title>
        <authorList>
            <person name="Santini S."/>
            <person name="Schenkelaars Q."/>
            <person name="Jourda C."/>
            <person name="Duchesne M."/>
            <person name="Belahbib H."/>
            <person name="Rocher C."/>
            <person name="Selva M."/>
            <person name="Riesgo A."/>
            <person name="Vervoort M."/>
            <person name="Leys S.P."/>
            <person name="Kodjabachian L."/>
            <person name="Le Bivic A."/>
            <person name="Borchiellini C."/>
            <person name="Claverie J.M."/>
            <person name="Renard E."/>
        </authorList>
    </citation>
    <scope>NUCLEOTIDE SEQUENCE [LARGE SCALE GENOMIC DNA]</scope>
    <source>
        <strain evidence="10">SPO-2</strain>
    </source>
</reference>
<evidence type="ECO:0000313" key="11">
    <source>
        <dbReference type="Proteomes" id="UP001165289"/>
    </source>
</evidence>
<accession>A0AAV7K1U5</accession>
<feature type="compositionally biased region" description="Polar residues" evidence="6">
    <location>
        <begin position="571"/>
        <end position="600"/>
    </location>
</feature>
<feature type="region of interest" description="Disordered" evidence="6">
    <location>
        <begin position="150"/>
        <end position="189"/>
    </location>
</feature>
<proteinExistence type="predicted"/>
<gene>
    <name evidence="10" type="ORF">LOD99_2495</name>
</gene>
<dbReference type="PROSITE" id="PS51469">
    <property type="entry name" value="SUN"/>
    <property type="match status" value="1"/>
</dbReference>
<evidence type="ECO:0000256" key="8">
    <source>
        <dbReference type="SAM" id="SignalP"/>
    </source>
</evidence>
<dbReference type="PANTHER" id="PTHR12953:SF0">
    <property type="entry name" value="SUN DOMAIN-CONTAINING OSSIFICATION FACTOR"/>
    <property type="match status" value="1"/>
</dbReference>
<feature type="compositionally biased region" description="Polar residues" evidence="6">
    <location>
        <begin position="513"/>
        <end position="533"/>
    </location>
</feature>
<dbReference type="GO" id="GO:0012505">
    <property type="term" value="C:endomembrane system"/>
    <property type="evidence" value="ECO:0007669"/>
    <property type="project" value="UniProtKB-SubCell"/>
</dbReference>
<keyword evidence="11" id="KW-1185">Reference proteome</keyword>
<evidence type="ECO:0000256" key="1">
    <source>
        <dbReference type="ARBA" id="ARBA00004308"/>
    </source>
</evidence>
<evidence type="ECO:0000313" key="10">
    <source>
        <dbReference type="EMBL" id="KAI6655207.1"/>
    </source>
</evidence>
<dbReference type="EMBL" id="JAKMXF010000210">
    <property type="protein sequence ID" value="KAI6655207.1"/>
    <property type="molecule type" value="Genomic_DNA"/>
</dbReference>
<dbReference type="Proteomes" id="UP001165289">
    <property type="component" value="Unassembled WGS sequence"/>
</dbReference>
<keyword evidence="2 7" id="KW-0812">Transmembrane</keyword>
<feature type="domain" description="SUN" evidence="9">
    <location>
        <begin position="168"/>
        <end position="330"/>
    </location>
</feature>
<feature type="transmembrane region" description="Helical" evidence="7">
    <location>
        <begin position="709"/>
        <end position="730"/>
    </location>
</feature>
<evidence type="ECO:0000256" key="5">
    <source>
        <dbReference type="SAM" id="Coils"/>
    </source>
</evidence>
<feature type="coiled-coil region" evidence="5">
    <location>
        <begin position="644"/>
        <end position="671"/>
    </location>
</feature>
<feature type="compositionally biased region" description="Polar residues" evidence="6">
    <location>
        <begin position="161"/>
        <end position="176"/>
    </location>
</feature>
<evidence type="ECO:0000256" key="4">
    <source>
        <dbReference type="ARBA" id="ARBA00023136"/>
    </source>
</evidence>
<evidence type="ECO:0000256" key="3">
    <source>
        <dbReference type="ARBA" id="ARBA00022989"/>
    </source>
</evidence>
<feature type="chain" id="PRO_5043989529" evidence="8">
    <location>
        <begin position="31"/>
        <end position="819"/>
    </location>
</feature>
<keyword evidence="8" id="KW-0732">Signal</keyword>
<evidence type="ECO:0000256" key="7">
    <source>
        <dbReference type="SAM" id="Phobius"/>
    </source>
</evidence>
<evidence type="ECO:0000259" key="9">
    <source>
        <dbReference type="PROSITE" id="PS51469"/>
    </source>
</evidence>
<name>A0AAV7K1U5_9METZ</name>
<dbReference type="InterPro" id="IPR012919">
    <property type="entry name" value="SUN_dom"/>
</dbReference>
<keyword evidence="5" id="KW-0175">Coiled coil</keyword>
<comment type="subcellular location">
    <subcellularLocation>
        <location evidence="1">Endomembrane system</location>
    </subcellularLocation>
</comment>
<keyword evidence="4 7" id="KW-0472">Membrane</keyword>
<feature type="region of interest" description="Disordered" evidence="6">
    <location>
        <begin position="501"/>
        <end position="614"/>
    </location>
</feature>
<feature type="compositionally biased region" description="Polar residues" evidence="6">
    <location>
        <begin position="549"/>
        <end position="563"/>
    </location>
</feature>
<comment type="caution">
    <text evidence="10">The sequence shown here is derived from an EMBL/GenBank/DDBJ whole genome shotgun (WGS) entry which is preliminary data.</text>
</comment>
<keyword evidence="3 7" id="KW-1133">Transmembrane helix</keyword>
<protein>
    <submittedName>
        <fullName evidence="10">SUN domain-containing ossification factor isoform X2</fullName>
    </submittedName>
</protein>
<sequence length="819" mass="92434">MSSKFMHSLKLLSCAWILLICYLLTSVSHTADTSEGAQELPYDVNYSLDSLEPALPVIEDEQEDLQNSVGDESDISSDSSNEISIEWKVGLDNGYLEQQIVDNIDIIEQNTVSNDPVIDPNLSEENTDSDQNDLLQLPTMDEFITQNTNGAINTDPLPSDGIQTPTTSATNSFEQNTKTHETPPKQKNYASADCGAKIVARNPESRNTAGILNENRDDYMLNKCSLESIWVTVELCDYIQVLSIELSVHELFSSLPENFTMSLSLQGGVKPDDWLPPTLFTAKNIRGDQIFRVPTLDQHHARFVKLNLVSHYGNEHYCPITTLRVFGANYVEVLEAIERGSGTQAPAVETSLHLDNTDSELDEFEKEQILEGDKPKEGFFTNALDGLYKYVWPEDEQNPSVNINVTQTSSDNNTVNPEIITDEVIEEEKDPPLPADDLTTETLENEFIDREESVSGLVNLSNVTEDFKILLNDYSPHSMETIEPANEIHLNVEATIQEDTYDDEDEHEKYNNNEENISNTPSDDNSIEDTVSLETDELQSDATPKIELSQGQTVEEANSMTSDNEVELSDDSTQNITDSIPTISNATHVENNSLPDAASNSTPKDPPIPSTPPTSQNYLVRMQERIARLGENVTIIHKYLDQFRHSIQRNVNRTEEVQRSLERKLSQLEDLVNLTLLNSYIQSEEVEITKIYWTDIITSLTYEIQYFKAQLLLCFLTTLIIIIIIAAISVKRSNAKLRQEMNSLCKQLNGEIQKLLYIIQEDRKKLKNGYIRNYENDYFEGQLTDQGVLSDSNLNSYVNHTAKKKKKTRKNSNLVLPYP</sequence>
<evidence type="ECO:0000256" key="2">
    <source>
        <dbReference type="ARBA" id="ARBA00022692"/>
    </source>
</evidence>